<protein>
    <recommendedName>
        <fullName evidence="4">Dicarboxylate transport</fullName>
    </recommendedName>
</protein>
<dbReference type="AlphaFoldDB" id="A0A1M4UAJ0"/>
<evidence type="ECO:0000256" key="1">
    <source>
        <dbReference type="SAM" id="SignalP"/>
    </source>
</evidence>
<sequence length="673" mass="71670">MRRPILNHLFGLLGWLAASTAAAGTLELQARRLSAAGATMESIRIALDWPATATAGQLRVQAVRVQVPALGADLRQVDWHCQLRRLPEGGWGCTGALRVAGAAPAQLLIRLGEVTTTAELQQGQTRLRLTQSATRPDRLEAVLSQVPLAWLQGLLAQGWPQARLTAGRLTGGVQVDMPATGDMQVGGALDVRDAGLESGDASVVAQGVQGHLQLDYRASRDNTRVALQGRLEGGEWLVGSTYVALGGTPVTLSVRAQQPAAAGWRLDELTWQDGTALHASGMAELAPDGRLQRLALTARSETLAPLPARYLSAWLGLAGLSGIGLDGGLELALTVQEGVLQAVDARLHAVNVQDPSGRFVFDRLQGDLRYSAAAPVNSELAWQGGQLYGLRFGPARTAWISAGGELRTREPVTVPLMGGQMTLTNVRIRPPRAGQGLDVRFGLGLADVDVGQVAQALDLPPFKGRLNGDLPQAHYAGNRIDFDGGLQLGVFDGRVAVSGLTLERPFGPAPSLSADIAMDDLDLLRLTEVLGFGSITGRLDGRITGLRLVDWTPVAFDARLITDEKPGVPRRISQRAVQDISSVGGASLVQTLQGRLLRLFDDFGYRRIGIGCKLEHQICTTSGLRSEGNAFTIVEGQGLPRLDVVGHNRAVDWETLVNRLRAATRGDTAPVIH</sequence>
<name>A0A1M4UAJ0_9GAMM</name>
<dbReference type="RefSeq" id="WP_072755188.1">
    <property type="nucleotide sequence ID" value="NZ_FQUK01000007.1"/>
</dbReference>
<feature type="chain" id="PRO_5012996727" description="Dicarboxylate transport" evidence="1">
    <location>
        <begin position="24"/>
        <end position="673"/>
    </location>
</feature>
<dbReference type="STRING" id="213588.SAMN02745204_00643"/>
<gene>
    <name evidence="2" type="ORF">SAMN02745204_00643</name>
</gene>
<keyword evidence="3" id="KW-1185">Reference proteome</keyword>
<evidence type="ECO:0000313" key="2">
    <source>
        <dbReference type="EMBL" id="SHE53802.1"/>
    </source>
</evidence>
<reference evidence="3" key="1">
    <citation type="submission" date="2016-11" db="EMBL/GenBank/DDBJ databases">
        <authorList>
            <person name="Varghese N."/>
            <person name="Submissions S."/>
        </authorList>
    </citation>
    <scope>NUCLEOTIDE SEQUENCE [LARGE SCALE GENOMIC DNA]</scope>
    <source>
        <strain evidence="3">DSM 14834</strain>
    </source>
</reference>
<evidence type="ECO:0000313" key="3">
    <source>
        <dbReference type="Proteomes" id="UP000242857"/>
    </source>
</evidence>
<proteinExistence type="predicted"/>
<organism evidence="2 3">
    <name type="scientific">Thermomonas hydrothermalis</name>
    <dbReference type="NCBI Taxonomy" id="213588"/>
    <lineage>
        <taxon>Bacteria</taxon>
        <taxon>Pseudomonadati</taxon>
        <taxon>Pseudomonadota</taxon>
        <taxon>Gammaproteobacteria</taxon>
        <taxon>Lysobacterales</taxon>
        <taxon>Lysobacteraceae</taxon>
        <taxon>Thermomonas</taxon>
    </lineage>
</organism>
<dbReference type="OrthoDB" id="6191549at2"/>
<dbReference type="Proteomes" id="UP000242857">
    <property type="component" value="Unassembled WGS sequence"/>
</dbReference>
<keyword evidence="1" id="KW-0732">Signal</keyword>
<feature type="signal peptide" evidence="1">
    <location>
        <begin position="1"/>
        <end position="23"/>
    </location>
</feature>
<dbReference type="EMBL" id="FQUK01000007">
    <property type="protein sequence ID" value="SHE53802.1"/>
    <property type="molecule type" value="Genomic_DNA"/>
</dbReference>
<accession>A0A1M4UAJ0</accession>
<evidence type="ECO:0008006" key="4">
    <source>
        <dbReference type="Google" id="ProtNLM"/>
    </source>
</evidence>